<dbReference type="SUPFAM" id="SSF144091">
    <property type="entry name" value="Rhomboid-like"/>
    <property type="match status" value="1"/>
</dbReference>
<protein>
    <submittedName>
        <fullName evidence="9">Membrane associated serine protease, rhomboid family</fullName>
    </submittedName>
</protein>
<comment type="similarity">
    <text evidence="2">Belongs to the peptidase S54 family.</text>
</comment>
<gene>
    <name evidence="9" type="ORF">SAMN05421771_1697</name>
</gene>
<evidence type="ECO:0000256" key="4">
    <source>
        <dbReference type="ARBA" id="ARBA00022801"/>
    </source>
</evidence>
<comment type="subcellular location">
    <subcellularLocation>
        <location evidence="1">Membrane</location>
        <topology evidence="1">Multi-pass membrane protein</topology>
    </subcellularLocation>
</comment>
<evidence type="ECO:0000313" key="9">
    <source>
        <dbReference type="EMBL" id="SFS09778.1"/>
    </source>
</evidence>
<evidence type="ECO:0000256" key="7">
    <source>
        <dbReference type="SAM" id="Phobius"/>
    </source>
</evidence>
<dbReference type="PANTHER" id="PTHR43731">
    <property type="entry name" value="RHOMBOID PROTEASE"/>
    <property type="match status" value="1"/>
</dbReference>
<dbReference type="InterPro" id="IPR035952">
    <property type="entry name" value="Rhomboid-like_sf"/>
</dbReference>
<dbReference type="InterPro" id="IPR050925">
    <property type="entry name" value="Rhomboid_protease_S54"/>
</dbReference>
<evidence type="ECO:0000256" key="6">
    <source>
        <dbReference type="ARBA" id="ARBA00023136"/>
    </source>
</evidence>
<dbReference type="OrthoDB" id="9813074at2"/>
<dbReference type="RefSeq" id="WP_089838392.1">
    <property type="nucleotide sequence ID" value="NZ_FOZL01000001.1"/>
</dbReference>
<dbReference type="GO" id="GO:0016020">
    <property type="term" value="C:membrane"/>
    <property type="evidence" value="ECO:0007669"/>
    <property type="project" value="UniProtKB-SubCell"/>
</dbReference>
<dbReference type="Pfam" id="PF01694">
    <property type="entry name" value="Rhomboid"/>
    <property type="match status" value="1"/>
</dbReference>
<accession>A0A1I6M2C5</accession>
<evidence type="ECO:0000256" key="5">
    <source>
        <dbReference type="ARBA" id="ARBA00022989"/>
    </source>
</evidence>
<evidence type="ECO:0000259" key="8">
    <source>
        <dbReference type="Pfam" id="PF01694"/>
    </source>
</evidence>
<evidence type="ECO:0000256" key="3">
    <source>
        <dbReference type="ARBA" id="ARBA00022692"/>
    </source>
</evidence>
<dbReference type="PANTHER" id="PTHR43731:SF14">
    <property type="entry name" value="PRESENILIN-ASSOCIATED RHOMBOID-LIKE PROTEIN, MITOCHONDRIAL"/>
    <property type="match status" value="1"/>
</dbReference>
<sequence>MQEPTPEYLPPLDPTPAQVIPQSFFIVTWTLIALNVLVYAAMCLKGISPISPTSTDVLPWGADFGPLTLTGEWWRILTSTFLHFGILHIGMNMYILYQVGPFTELLYGRTRFLILYLLAGLGGSIVSLAIHPLTTSAGASGAIFGVYGALLAFLVVQRGIIPAERSKSIAQSAGVFLLYNLFFGLSSKTTDLSAHGGGFVAGFLCGVFLARPAVAGTRRLPVARTAMVALAGLTIAVISLQALAKHDHFEGGLYREFMLSPHVPFGDKGTILYSGSATKAEAQSLSQALAQIDDFKNSNIDLLLLKRNGHTDVFYMVNDKAASSADVAAAVGEATRHVASSIGGLPITAHLVDEELQDRTSIPVE</sequence>
<feature type="transmembrane region" description="Helical" evidence="7">
    <location>
        <begin position="192"/>
        <end position="210"/>
    </location>
</feature>
<dbReference type="Gene3D" id="1.20.1540.10">
    <property type="entry name" value="Rhomboid-like"/>
    <property type="match status" value="1"/>
</dbReference>
<feature type="transmembrane region" description="Helical" evidence="7">
    <location>
        <begin position="168"/>
        <end position="186"/>
    </location>
</feature>
<keyword evidence="10" id="KW-1185">Reference proteome</keyword>
<keyword evidence="6 7" id="KW-0472">Membrane</keyword>
<reference evidence="9 10" key="1">
    <citation type="submission" date="2016-10" db="EMBL/GenBank/DDBJ databases">
        <authorList>
            <person name="de Groot N.N."/>
        </authorList>
    </citation>
    <scope>NUCLEOTIDE SEQUENCE [LARGE SCALE GENOMIC DNA]</scope>
    <source>
        <strain evidence="9 10">DSM 21001</strain>
    </source>
</reference>
<keyword evidence="9" id="KW-0645">Protease</keyword>
<evidence type="ECO:0000256" key="2">
    <source>
        <dbReference type="ARBA" id="ARBA00009045"/>
    </source>
</evidence>
<dbReference type="EMBL" id="FOZL01000001">
    <property type="protein sequence ID" value="SFS09778.1"/>
    <property type="molecule type" value="Genomic_DNA"/>
</dbReference>
<feature type="transmembrane region" description="Helical" evidence="7">
    <location>
        <begin position="222"/>
        <end position="244"/>
    </location>
</feature>
<keyword evidence="5 7" id="KW-1133">Transmembrane helix</keyword>
<dbReference type="GO" id="GO:0004252">
    <property type="term" value="F:serine-type endopeptidase activity"/>
    <property type="evidence" value="ECO:0007669"/>
    <property type="project" value="InterPro"/>
</dbReference>
<evidence type="ECO:0000256" key="1">
    <source>
        <dbReference type="ARBA" id="ARBA00004141"/>
    </source>
</evidence>
<name>A0A1I6M2C5_9BACT</name>
<dbReference type="Proteomes" id="UP000199024">
    <property type="component" value="Unassembled WGS sequence"/>
</dbReference>
<feature type="transmembrane region" description="Helical" evidence="7">
    <location>
        <begin position="137"/>
        <end position="156"/>
    </location>
</feature>
<dbReference type="AlphaFoldDB" id="A0A1I6M2C5"/>
<evidence type="ECO:0000313" key="10">
    <source>
        <dbReference type="Proteomes" id="UP000199024"/>
    </source>
</evidence>
<organism evidence="9 10">
    <name type="scientific">Granulicella pectinivorans</name>
    <dbReference type="NCBI Taxonomy" id="474950"/>
    <lineage>
        <taxon>Bacteria</taxon>
        <taxon>Pseudomonadati</taxon>
        <taxon>Acidobacteriota</taxon>
        <taxon>Terriglobia</taxon>
        <taxon>Terriglobales</taxon>
        <taxon>Acidobacteriaceae</taxon>
        <taxon>Granulicella</taxon>
    </lineage>
</organism>
<proteinExistence type="inferred from homology"/>
<dbReference type="STRING" id="474950.SAMN05421771_1697"/>
<keyword evidence="4" id="KW-0378">Hydrolase</keyword>
<feature type="transmembrane region" description="Helical" evidence="7">
    <location>
        <begin position="20"/>
        <end position="42"/>
    </location>
</feature>
<feature type="domain" description="Peptidase S54 rhomboid" evidence="8">
    <location>
        <begin position="71"/>
        <end position="211"/>
    </location>
</feature>
<keyword evidence="3 7" id="KW-0812">Transmembrane</keyword>
<feature type="transmembrane region" description="Helical" evidence="7">
    <location>
        <begin position="112"/>
        <end position="131"/>
    </location>
</feature>
<dbReference type="InterPro" id="IPR022764">
    <property type="entry name" value="Peptidase_S54_rhomboid_dom"/>
</dbReference>
<dbReference type="GO" id="GO:0006508">
    <property type="term" value="P:proteolysis"/>
    <property type="evidence" value="ECO:0007669"/>
    <property type="project" value="UniProtKB-KW"/>
</dbReference>